<dbReference type="InParanoid" id="W5NHZ8"/>
<evidence type="ECO:0000256" key="7">
    <source>
        <dbReference type="ARBA" id="ARBA00022837"/>
    </source>
</evidence>
<dbReference type="AlphaFoldDB" id="W5NHZ8"/>
<dbReference type="GO" id="GO:0005509">
    <property type="term" value="F:calcium ion binding"/>
    <property type="evidence" value="ECO:0007669"/>
    <property type="project" value="InterPro"/>
</dbReference>
<dbReference type="InterPro" id="IPR054069">
    <property type="entry name" value="CAPN3/13-like_C_EFh"/>
</dbReference>
<dbReference type="Pfam" id="PF21875">
    <property type="entry name" value="CAPN13-like_C_EFh"/>
    <property type="match status" value="1"/>
</dbReference>
<dbReference type="Gene3D" id="3.90.70.10">
    <property type="entry name" value="Cysteine proteinases"/>
    <property type="match status" value="1"/>
</dbReference>
<dbReference type="SMART" id="SM00720">
    <property type="entry name" value="calpain_III"/>
    <property type="match status" value="1"/>
</dbReference>
<dbReference type="GO" id="GO:0006508">
    <property type="term" value="P:proteolysis"/>
    <property type="evidence" value="ECO:0000318"/>
    <property type="project" value="GO_Central"/>
</dbReference>
<dbReference type="InterPro" id="IPR002048">
    <property type="entry name" value="EF_hand_dom"/>
</dbReference>
<dbReference type="Bgee" id="ENSLOCG00000016403">
    <property type="expression patterns" value="Expressed in intestine and 6 other cell types or tissues"/>
</dbReference>
<dbReference type="FunFam" id="1.10.238.10:FF:000175">
    <property type="entry name" value="Calpain 14"/>
    <property type="match status" value="1"/>
</dbReference>
<sequence>MPPPGVCLNIMRDRQRQEGQGSLNNPEKFCGQDFEQLRTYCLIKRVRFVDETFPPSRDSIGFGLLQPDEMARVVWKRPRNLHSDPQLYVNDVSRFDLCQGQVGNCWFLASLGALTFQQHIRKQVLPCDQGFQKDYAGIFHFRFWRFGKWVDVVIDDKLPTLDDNLIFVRPKTQNEFWPALLEKAYAKVCGSYADMSSGSVSEALMDFTGGVHVRFNLKEAQPDLWETIERAAKVNSLMGCGTPPVKTSGKNNVLPSGLVEGHAYTVTGVAEVLSNGVPEKLLRLWNPWGREEWIGDWSDESPKWQTVGAKEKKELLHNSDDGEFWMSIEDFKRHFTEVDICNLSPEFLDSGNKCVWDSSVHEGRWVQGATAGGCLNYSDTFWMNPQYRVTLTDILAQENGHTSGSCNILVSLMQKPQERFRHLSPNASIGYVIFQVPPSYKEQRGKFPAAFFNSQSPIAKTKAFINSREVTECFQLKPGDYLIVPSTYKPDETANFILSIFSKTKNYTKDSSTNVLESNIPNLEMPKDPLPQQPIYNYEDNPHKKVFLQYSDQYEEVDAEHLQALLNENILKGKTFQSGGFSLDACKSIIAIMDLSTTGKLNAVEFVRLWKKVLAYQEMFYQKDVSHTGHLSLPELQNAIESIGIKVNDELLNLMALRYGDSSGRLTLESYMCLMLRLECMAKIFQNLSDGKGMYLRPSEWLFLTMYS</sequence>
<dbReference type="KEGG" id="loc:102692054"/>
<dbReference type="InterPro" id="IPR033883">
    <property type="entry name" value="C2_III"/>
</dbReference>
<dbReference type="PROSITE" id="PS50222">
    <property type="entry name" value="EF_HAND_2"/>
    <property type="match status" value="1"/>
</dbReference>
<keyword evidence="2 9" id="KW-0645">Protease</keyword>
<dbReference type="Pfam" id="PF01067">
    <property type="entry name" value="Calpain_III"/>
    <property type="match status" value="1"/>
</dbReference>
<dbReference type="FunFam" id="3.90.70.10:FF:000054">
    <property type="entry name" value="Calpain 14"/>
    <property type="match status" value="1"/>
</dbReference>
<evidence type="ECO:0000256" key="8">
    <source>
        <dbReference type="PIRSR" id="PIRSR622684-1"/>
    </source>
</evidence>
<accession>W5NHZ8</accession>
<dbReference type="InterPro" id="IPR038765">
    <property type="entry name" value="Papain-like_cys_pep_sf"/>
</dbReference>
<reference evidence="12" key="3">
    <citation type="submission" date="2025-09" db="UniProtKB">
        <authorList>
            <consortium name="Ensembl"/>
        </authorList>
    </citation>
    <scope>IDENTIFICATION</scope>
</reference>
<evidence type="ECO:0000256" key="9">
    <source>
        <dbReference type="PROSITE-ProRule" id="PRU00239"/>
    </source>
</evidence>
<dbReference type="InterPro" id="IPR001300">
    <property type="entry name" value="Peptidase_C2_calpain_cat"/>
</dbReference>
<dbReference type="EMBL" id="AHAT01008938">
    <property type="status" value="NOT_ANNOTATED_CDS"/>
    <property type="molecule type" value="Genomic_DNA"/>
</dbReference>
<reference evidence="13" key="1">
    <citation type="submission" date="2011-12" db="EMBL/GenBank/DDBJ databases">
        <title>The Draft Genome of Lepisosteus oculatus.</title>
        <authorList>
            <consortium name="The Broad Institute Genome Assembly &amp; Analysis Group"/>
            <consortium name="Computational R&amp;D Group"/>
            <consortium name="and Sequencing Platform"/>
            <person name="Di Palma F."/>
            <person name="Alfoldi J."/>
            <person name="Johnson J."/>
            <person name="Berlin A."/>
            <person name="Gnerre S."/>
            <person name="Jaffe D."/>
            <person name="MacCallum I."/>
            <person name="Young S."/>
            <person name="Walker B.J."/>
            <person name="Lander E.S."/>
            <person name="Lindblad-Toh K."/>
        </authorList>
    </citation>
    <scope>NUCLEOTIDE SEQUENCE [LARGE SCALE GENOMIC DNA]</scope>
</reference>
<comment type="similarity">
    <text evidence="1">Belongs to the peptidase C2 family.</text>
</comment>
<dbReference type="CDD" id="cd00044">
    <property type="entry name" value="CysPc"/>
    <property type="match status" value="1"/>
</dbReference>
<evidence type="ECO:0000256" key="4">
    <source>
        <dbReference type="ARBA" id="ARBA00022737"/>
    </source>
</evidence>
<keyword evidence="13" id="KW-1185">Reference proteome</keyword>
<feature type="domain" description="Calpain catalytic" evidence="10">
    <location>
        <begin position="47"/>
        <end position="344"/>
    </location>
</feature>
<evidence type="ECO:0000256" key="3">
    <source>
        <dbReference type="ARBA" id="ARBA00022723"/>
    </source>
</evidence>
<dbReference type="eggNOG" id="KOG0045">
    <property type="taxonomic scope" value="Eukaryota"/>
</dbReference>
<dbReference type="Gene3D" id="1.10.238.10">
    <property type="entry name" value="EF-hand"/>
    <property type="match status" value="1"/>
</dbReference>
<dbReference type="SUPFAM" id="SSF49758">
    <property type="entry name" value="Calpain large subunit, middle domain (domain III)"/>
    <property type="match status" value="1"/>
</dbReference>
<protein>
    <submittedName>
        <fullName evidence="12">Zgc:136872</fullName>
    </submittedName>
</protein>
<feature type="domain" description="EF-hand" evidence="11">
    <location>
        <begin position="611"/>
        <end position="646"/>
    </location>
</feature>
<keyword evidence="5 9" id="KW-0378">Hydrolase</keyword>
<dbReference type="CDD" id="cd16195">
    <property type="entry name" value="EFh_PEF_CAPN13_14"/>
    <property type="match status" value="1"/>
</dbReference>
<dbReference type="PROSITE" id="PS50203">
    <property type="entry name" value="CALPAIN_CAT"/>
    <property type="match status" value="1"/>
</dbReference>
<evidence type="ECO:0000256" key="1">
    <source>
        <dbReference type="ARBA" id="ARBA00007623"/>
    </source>
</evidence>
<name>W5NHZ8_LEPOC</name>
<dbReference type="PROSITE" id="PS00139">
    <property type="entry name" value="THIOL_PROTEASE_CYS"/>
    <property type="match status" value="1"/>
</dbReference>
<evidence type="ECO:0000256" key="5">
    <source>
        <dbReference type="ARBA" id="ARBA00022801"/>
    </source>
</evidence>
<dbReference type="EMBL" id="AHAT01008937">
    <property type="status" value="NOT_ANNOTATED_CDS"/>
    <property type="molecule type" value="Genomic_DNA"/>
</dbReference>
<dbReference type="GO" id="GO:0004198">
    <property type="term" value="F:calcium-dependent cysteine-type endopeptidase activity"/>
    <property type="evidence" value="ECO:0000318"/>
    <property type="project" value="GO_Central"/>
</dbReference>
<evidence type="ECO:0000313" key="12">
    <source>
        <dbReference type="Ensembl" id="ENSLOCP00000020257.1"/>
    </source>
</evidence>
<dbReference type="CDD" id="cd00214">
    <property type="entry name" value="Calpain_III"/>
    <property type="match status" value="1"/>
</dbReference>
<dbReference type="InterPro" id="IPR036213">
    <property type="entry name" value="Calpain_III_sf"/>
</dbReference>
<dbReference type="GeneID" id="102692054"/>
<evidence type="ECO:0000259" key="10">
    <source>
        <dbReference type="PROSITE" id="PS50203"/>
    </source>
</evidence>
<dbReference type="InterPro" id="IPR022684">
    <property type="entry name" value="Calpain_cysteine_protease"/>
</dbReference>
<dbReference type="InterPro" id="IPR011992">
    <property type="entry name" value="EF-hand-dom_pair"/>
</dbReference>
<feature type="active site" evidence="8 9">
    <location>
        <position position="262"/>
    </location>
</feature>
<dbReference type="PANTHER" id="PTHR10183">
    <property type="entry name" value="CALPAIN"/>
    <property type="match status" value="1"/>
</dbReference>
<feature type="active site" evidence="8 9">
    <location>
        <position position="105"/>
    </location>
</feature>
<evidence type="ECO:0000259" key="11">
    <source>
        <dbReference type="PROSITE" id="PS50222"/>
    </source>
</evidence>
<keyword evidence="4" id="KW-0677">Repeat</keyword>
<evidence type="ECO:0000256" key="2">
    <source>
        <dbReference type="ARBA" id="ARBA00022670"/>
    </source>
</evidence>
<evidence type="ECO:0000256" key="6">
    <source>
        <dbReference type="ARBA" id="ARBA00022807"/>
    </source>
</evidence>
<dbReference type="InterPro" id="IPR022683">
    <property type="entry name" value="Calpain_III"/>
</dbReference>
<dbReference type="SUPFAM" id="SSF54001">
    <property type="entry name" value="Cysteine proteinases"/>
    <property type="match status" value="1"/>
</dbReference>
<dbReference type="InterPro" id="IPR000169">
    <property type="entry name" value="Pept_cys_AS"/>
</dbReference>
<feature type="active site" evidence="8 9">
    <location>
        <position position="286"/>
    </location>
</feature>
<evidence type="ECO:0000313" key="13">
    <source>
        <dbReference type="Proteomes" id="UP000018468"/>
    </source>
</evidence>
<dbReference type="SMART" id="SM00230">
    <property type="entry name" value="CysPc"/>
    <property type="match status" value="1"/>
</dbReference>
<keyword evidence="7" id="KW-0106">Calcium</keyword>
<dbReference type="Proteomes" id="UP000018468">
    <property type="component" value="Linkage group LG1"/>
</dbReference>
<keyword evidence="6 9" id="KW-0788">Thiol protease</keyword>
<dbReference type="PRINTS" id="PR00704">
    <property type="entry name" value="CALPAIN"/>
</dbReference>
<dbReference type="GeneTree" id="ENSGT00940000160421"/>
<dbReference type="Ensembl" id="ENSLOCT00000020291.1">
    <property type="protein sequence ID" value="ENSLOCP00000020257.1"/>
    <property type="gene ID" value="ENSLOCG00000016403.1"/>
</dbReference>
<dbReference type="PROSITE" id="PS00018">
    <property type="entry name" value="EF_HAND_1"/>
    <property type="match status" value="1"/>
</dbReference>
<keyword evidence="3" id="KW-0479">Metal-binding</keyword>
<dbReference type="PANTHER" id="PTHR10183:SF302">
    <property type="entry name" value="CALPAIN-14"/>
    <property type="match status" value="1"/>
</dbReference>
<dbReference type="InterPro" id="IPR018247">
    <property type="entry name" value="EF_Hand_1_Ca_BS"/>
</dbReference>
<dbReference type="OrthoDB" id="424753at2759"/>
<dbReference type="FunFam" id="2.60.120.380:FF:000001">
    <property type="entry name" value="Calpain-1 catalytic subunit"/>
    <property type="match status" value="1"/>
</dbReference>
<dbReference type="FunCoup" id="W5NHZ8">
    <property type="interactions" value="1"/>
</dbReference>
<dbReference type="OMA" id="LLNQMTW"/>
<dbReference type="Pfam" id="PF00648">
    <property type="entry name" value="Peptidase_C2"/>
    <property type="match status" value="1"/>
</dbReference>
<organism evidence="12 13">
    <name type="scientific">Lepisosteus oculatus</name>
    <name type="common">Spotted gar</name>
    <dbReference type="NCBI Taxonomy" id="7918"/>
    <lineage>
        <taxon>Eukaryota</taxon>
        <taxon>Metazoa</taxon>
        <taxon>Chordata</taxon>
        <taxon>Craniata</taxon>
        <taxon>Vertebrata</taxon>
        <taxon>Euteleostomi</taxon>
        <taxon>Actinopterygii</taxon>
        <taxon>Neopterygii</taxon>
        <taxon>Holostei</taxon>
        <taxon>Semionotiformes</taxon>
        <taxon>Lepisosteidae</taxon>
        <taxon>Lepisosteus</taxon>
    </lineage>
</organism>
<dbReference type="SUPFAM" id="SSF47473">
    <property type="entry name" value="EF-hand"/>
    <property type="match status" value="1"/>
</dbReference>
<dbReference type="STRING" id="7918.ENSLOCP00000020257"/>
<dbReference type="GO" id="GO:0005737">
    <property type="term" value="C:cytoplasm"/>
    <property type="evidence" value="ECO:0000318"/>
    <property type="project" value="GO_Central"/>
</dbReference>
<reference evidence="12" key="2">
    <citation type="submission" date="2025-08" db="UniProtKB">
        <authorList>
            <consortium name="Ensembl"/>
        </authorList>
    </citation>
    <scope>IDENTIFICATION</scope>
</reference>
<proteinExistence type="inferred from homology"/>
<dbReference type="InterPro" id="IPR022682">
    <property type="entry name" value="Calpain_domain_III"/>
</dbReference>
<dbReference type="Gene3D" id="2.60.120.380">
    <property type="match status" value="1"/>
</dbReference>